<dbReference type="OrthoDB" id="5982619at2759"/>
<feature type="compositionally biased region" description="Gly residues" evidence="1">
    <location>
        <begin position="439"/>
        <end position="453"/>
    </location>
</feature>
<feature type="region of interest" description="Disordered" evidence="1">
    <location>
        <begin position="635"/>
        <end position="720"/>
    </location>
</feature>
<evidence type="ECO:0000313" key="2">
    <source>
        <dbReference type="EMBL" id="CAD7088880.1"/>
    </source>
</evidence>
<feature type="compositionally biased region" description="Low complexity" evidence="1">
    <location>
        <begin position="547"/>
        <end position="605"/>
    </location>
</feature>
<dbReference type="AlphaFoldDB" id="A0A7R8YXV6"/>
<proteinExistence type="predicted"/>
<sequence>MSYWKQNFLKRPADDVDTSGAGGPENFEPPLEFTTSAANSQPQQISTNVTVKALTNTSVKSEGGGGAGGGGGVGQNVNPGSGPGGGGAGGVNGQDNGSNAGVGDLQNQLDKDGSGNGQFPGLSDLVGDNTNEEGDALIKDLISNLPEFHSEFLDFEEKPLIDIKTEDGIKSENNAQSLIDSLNVKSEGPLGQFNPNAFGNDNQGGINKMRNQYQNGPNAPMSELSPAAQTLKHMAEQHQHKNAMGMNFPRPPMQSHAPPQNQMMGGNRFGDFNPFANDFMGTNTNQTNPSAAMQQPHSQSQPQVPPSQFHKTQQSQSYVDIKQELFYSSQNDFDLKRLQQQQQQAQMQQQQQQQQQQQNSIGPGGMPPNSKMGPMPPGAGFNKPSNPQTQSQQQNAQQQQYSPYGSPMSGGPNNSGSPGAGYMPTRGGNGPAGTNPNVGPGGGGHMPPGGNNGPGQMPQQGVPPNAQQRQQSAGGPNSATGPPGGNGVPNAGSASATTLQMKQTQQLHISQQAGAHGIQVSAGQHLHLSGDLKSNVSVAAQQGVFFSHQQQQHQQQQQQQQQAQQHHQQQNSNNLSNNQQCSQNQSVNNSQGSSNESYSMSQSQSINFNQQTIRQRQSHVAAAAANSVGMGGGAVSGGPNLGGQSGLNPNGPGSTNAMGQPTNVPPGLNPQAMNQMSAGGNPQMVGQTSGMPGQGMPGGPGNPMRMSQAALSQSMNQMSHGPESMMGMGGMNPGNMSGMPNQMSGMGGMVPNAMGGNGMGSNSMLMGAGGPMNMNQAKFMQQQQMLRAQALQQQQQQHMGGSRPPPPEYKATQAQLMQAQMMHQSSGGRFPNAAQAAAMRRMSQQPIPPSGPMMRPQHSMFMQHSAAGHVGGPRNALGAGVPFGASGPMGGPQRPPNVQVNPEGMPIGSQQEWRHIMMSQQQNMSFNSQGGGGPQMRQNAFNAGAHQGGFMSSANAGGNNPGAGMGVSGMQMTPAQMQQQMLRSQQQNQMSQQNPQNMLVGPGMGPSAQHQQQQSAIQQMLHQQQDSHNQQQHQQQGMMTQMQMASMHMSQTQQITLQQQQQQQFVQHSQQTTTNQQHSMIQSMAQAQGGGGAGNANSGNVNNQQITSSASTSVASINQTINSVVSNTNDFGLDFLENSGDVGNLSAQDLLNSLDSENFNIF</sequence>
<keyword evidence="3" id="KW-1185">Reference proteome</keyword>
<feature type="compositionally biased region" description="Low complexity" evidence="1">
    <location>
        <begin position="1095"/>
        <end position="1104"/>
    </location>
</feature>
<protein>
    <recommendedName>
        <fullName evidence="4">Neurogenic protein mastermind</fullName>
    </recommendedName>
</protein>
<feature type="compositionally biased region" description="Gly residues" evidence="1">
    <location>
        <begin position="62"/>
        <end position="74"/>
    </location>
</feature>
<feature type="compositionally biased region" description="Polar residues" evidence="1">
    <location>
        <begin position="497"/>
        <end position="512"/>
    </location>
</feature>
<feature type="compositionally biased region" description="Low complexity" evidence="1">
    <location>
        <begin position="382"/>
        <end position="417"/>
    </location>
</feature>
<feature type="compositionally biased region" description="Low complexity" evidence="1">
    <location>
        <begin position="294"/>
        <end position="308"/>
    </location>
</feature>
<feature type="compositionally biased region" description="Polar residues" evidence="1">
    <location>
        <begin position="671"/>
        <end position="689"/>
    </location>
</feature>
<feature type="region of interest" description="Disordered" evidence="1">
    <location>
        <begin position="337"/>
        <end position="512"/>
    </location>
</feature>
<gene>
    <name evidence="2" type="ORF">HERILL_LOCUS11469</name>
</gene>
<feature type="compositionally biased region" description="Low complexity" evidence="1">
    <location>
        <begin position="1007"/>
        <end position="1055"/>
    </location>
</feature>
<feature type="region of interest" description="Disordered" evidence="1">
    <location>
        <begin position="273"/>
        <end position="316"/>
    </location>
</feature>
<feature type="compositionally biased region" description="Low complexity" evidence="1">
    <location>
        <begin position="339"/>
        <end position="358"/>
    </location>
</feature>
<dbReference type="InParanoid" id="A0A7R8YXV6"/>
<feature type="compositionally biased region" description="Gly residues" evidence="1">
    <location>
        <begin position="692"/>
        <end position="701"/>
    </location>
</feature>
<evidence type="ECO:0000313" key="3">
    <source>
        <dbReference type="Proteomes" id="UP000594454"/>
    </source>
</evidence>
<feature type="compositionally biased region" description="Polar residues" evidence="1">
    <location>
        <begin position="646"/>
        <end position="662"/>
    </location>
</feature>
<name>A0A7R8YXV6_HERIL</name>
<feature type="compositionally biased region" description="Low complexity" evidence="1">
    <location>
        <begin position="968"/>
        <end position="999"/>
    </location>
</feature>
<feature type="compositionally biased region" description="Polar residues" evidence="1">
    <location>
        <begin position="466"/>
        <end position="480"/>
    </location>
</feature>
<feature type="compositionally biased region" description="Gly residues" evidence="1">
    <location>
        <begin position="81"/>
        <end position="92"/>
    </location>
</feature>
<dbReference type="Proteomes" id="UP000594454">
    <property type="component" value="Chromosome 4"/>
</dbReference>
<dbReference type="EMBL" id="LR899012">
    <property type="protein sequence ID" value="CAD7088880.1"/>
    <property type="molecule type" value="Genomic_DNA"/>
</dbReference>
<feature type="region of interest" description="Disordered" evidence="1">
    <location>
        <begin position="945"/>
        <end position="1055"/>
    </location>
</feature>
<feature type="region of interest" description="Disordered" evidence="1">
    <location>
        <begin position="547"/>
        <end position="606"/>
    </location>
</feature>
<organism evidence="2 3">
    <name type="scientific">Hermetia illucens</name>
    <name type="common">Black soldier fly</name>
    <dbReference type="NCBI Taxonomy" id="343691"/>
    <lineage>
        <taxon>Eukaryota</taxon>
        <taxon>Metazoa</taxon>
        <taxon>Ecdysozoa</taxon>
        <taxon>Arthropoda</taxon>
        <taxon>Hexapoda</taxon>
        <taxon>Insecta</taxon>
        <taxon>Pterygota</taxon>
        <taxon>Neoptera</taxon>
        <taxon>Endopterygota</taxon>
        <taxon>Diptera</taxon>
        <taxon>Brachycera</taxon>
        <taxon>Stratiomyomorpha</taxon>
        <taxon>Stratiomyidae</taxon>
        <taxon>Hermetiinae</taxon>
        <taxon>Hermetia</taxon>
    </lineage>
</organism>
<reference evidence="2 3" key="1">
    <citation type="submission" date="2020-11" db="EMBL/GenBank/DDBJ databases">
        <authorList>
            <person name="Wallbank WR R."/>
            <person name="Pardo Diaz C."/>
            <person name="Kozak K."/>
            <person name="Martin S."/>
            <person name="Jiggins C."/>
            <person name="Moest M."/>
            <person name="Warren A I."/>
            <person name="Generalovic N T."/>
            <person name="Byers J.R.P. K."/>
            <person name="Montejo-Kovacevich G."/>
            <person name="Yen C E."/>
        </authorList>
    </citation>
    <scope>NUCLEOTIDE SEQUENCE [LARGE SCALE GENOMIC DNA]</scope>
</reference>
<feature type="compositionally biased region" description="Polar residues" evidence="1">
    <location>
        <begin position="33"/>
        <end position="60"/>
    </location>
</feature>
<feature type="region of interest" description="Disordered" evidence="1">
    <location>
        <begin position="1"/>
        <end position="130"/>
    </location>
</feature>
<evidence type="ECO:0008006" key="4">
    <source>
        <dbReference type="Google" id="ProtNLM"/>
    </source>
</evidence>
<feature type="compositionally biased region" description="Gly residues" evidence="1">
    <location>
        <begin position="635"/>
        <end position="645"/>
    </location>
</feature>
<feature type="compositionally biased region" description="Polar residues" evidence="1">
    <location>
        <begin position="280"/>
        <end position="293"/>
    </location>
</feature>
<feature type="compositionally biased region" description="Low complexity" evidence="1">
    <location>
        <begin position="454"/>
        <end position="465"/>
    </location>
</feature>
<accession>A0A7R8YXV6</accession>
<dbReference type="FunCoup" id="A0A7R8YXV6">
    <property type="interactions" value="97"/>
</dbReference>
<evidence type="ECO:0000256" key="1">
    <source>
        <dbReference type="SAM" id="MobiDB-lite"/>
    </source>
</evidence>
<feature type="region of interest" description="Disordered" evidence="1">
    <location>
        <begin position="1085"/>
        <end position="1104"/>
    </location>
</feature>